<comment type="caution">
    <text evidence="3">The sequence shown here is derived from an EMBL/GenBank/DDBJ whole genome shotgun (WGS) entry which is preliminary data.</text>
</comment>
<evidence type="ECO:0000256" key="2">
    <source>
        <dbReference type="SAM" id="Phobius"/>
    </source>
</evidence>
<name>A0ABP5SZ04_9ACTN</name>
<dbReference type="EMBL" id="BAAARV010000019">
    <property type="protein sequence ID" value="GAA2339442.1"/>
    <property type="molecule type" value="Genomic_DNA"/>
</dbReference>
<dbReference type="PANTHER" id="PTHR34989">
    <property type="entry name" value="PROTEIN HDED"/>
    <property type="match status" value="1"/>
</dbReference>
<dbReference type="Pfam" id="PF03729">
    <property type="entry name" value="DUF308"/>
    <property type="match status" value="2"/>
</dbReference>
<keyword evidence="2" id="KW-1133">Transmembrane helix</keyword>
<feature type="transmembrane region" description="Helical" evidence="2">
    <location>
        <begin position="92"/>
        <end position="113"/>
    </location>
</feature>
<feature type="region of interest" description="Disordered" evidence="1">
    <location>
        <begin position="1"/>
        <end position="21"/>
    </location>
</feature>
<reference evidence="4" key="1">
    <citation type="journal article" date="2019" name="Int. J. Syst. Evol. Microbiol.">
        <title>The Global Catalogue of Microorganisms (GCM) 10K type strain sequencing project: providing services to taxonomists for standard genome sequencing and annotation.</title>
        <authorList>
            <consortium name="The Broad Institute Genomics Platform"/>
            <consortium name="The Broad Institute Genome Sequencing Center for Infectious Disease"/>
            <person name="Wu L."/>
            <person name="Ma J."/>
        </authorList>
    </citation>
    <scope>NUCLEOTIDE SEQUENCE [LARGE SCALE GENOMIC DNA]</scope>
    <source>
        <strain evidence="4">JCM 3272</strain>
    </source>
</reference>
<feature type="transmembrane region" description="Helical" evidence="2">
    <location>
        <begin position="147"/>
        <end position="167"/>
    </location>
</feature>
<feature type="transmembrane region" description="Helical" evidence="2">
    <location>
        <begin position="173"/>
        <end position="194"/>
    </location>
</feature>
<keyword evidence="2" id="KW-0812">Transmembrane</keyword>
<dbReference type="Proteomes" id="UP001501444">
    <property type="component" value="Unassembled WGS sequence"/>
</dbReference>
<feature type="transmembrane region" description="Helical" evidence="2">
    <location>
        <begin position="58"/>
        <end position="80"/>
    </location>
</feature>
<dbReference type="PANTHER" id="PTHR34989:SF1">
    <property type="entry name" value="PROTEIN HDED"/>
    <property type="match status" value="1"/>
</dbReference>
<dbReference type="RefSeq" id="WP_344612155.1">
    <property type="nucleotide sequence ID" value="NZ_BAAARV010000019.1"/>
</dbReference>
<organism evidence="3 4">
    <name type="scientific">Dactylosporangium salmoneum</name>
    <dbReference type="NCBI Taxonomy" id="53361"/>
    <lineage>
        <taxon>Bacteria</taxon>
        <taxon>Bacillati</taxon>
        <taxon>Actinomycetota</taxon>
        <taxon>Actinomycetes</taxon>
        <taxon>Micromonosporales</taxon>
        <taxon>Micromonosporaceae</taxon>
        <taxon>Dactylosporangium</taxon>
    </lineage>
</organism>
<evidence type="ECO:0000256" key="1">
    <source>
        <dbReference type="SAM" id="MobiDB-lite"/>
    </source>
</evidence>
<evidence type="ECO:0000313" key="3">
    <source>
        <dbReference type="EMBL" id="GAA2339442.1"/>
    </source>
</evidence>
<proteinExistence type="predicted"/>
<keyword evidence="2" id="KW-0472">Membrane</keyword>
<gene>
    <name evidence="3" type="ORF">GCM10010170_021530</name>
</gene>
<keyword evidence="4" id="KW-1185">Reference proteome</keyword>
<dbReference type="InterPro" id="IPR052712">
    <property type="entry name" value="Acid_resist_chaperone_HdeD"/>
</dbReference>
<dbReference type="InterPro" id="IPR005325">
    <property type="entry name" value="DUF308_memb"/>
</dbReference>
<feature type="transmembrane region" description="Helical" evidence="2">
    <location>
        <begin position="30"/>
        <end position="52"/>
    </location>
</feature>
<accession>A0ABP5SZ04</accession>
<feature type="transmembrane region" description="Helical" evidence="2">
    <location>
        <begin position="119"/>
        <end position="140"/>
    </location>
</feature>
<sequence length="204" mass="21310">MTAVPGHHGDPHHAAGSPARATDPHGAAVSVWHILALGLITVLFGVAVLVWPAATLRLLGILAGIWLIATGVLRIVRAFRRDHGVHGMADQLLSGALGLVLILGGVACIRNIVTGVIALAVLLGLAWMLSGFAEFLFGLFSKGSTRVWLLVLGVASVVVGLLFLTWPDITPRGVVLLTGITALILGTGEITFALQQRHRPTQSG</sequence>
<evidence type="ECO:0000313" key="4">
    <source>
        <dbReference type="Proteomes" id="UP001501444"/>
    </source>
</evidence>
<protein>
    <submittedName>
        <fullName evidence="3">HdeD family acid-resistance protein</fullName>
    </submittedName>
</protein>